<dbReference type="Gene3D" id="3.40.50.2000">
    <property type="entry name" value="Glycogen Phosphorylase B"/>
    <property type="match status" value="2"/>
</dbReference>
<dbReference type="RefSeq" id="WP_189419840.1">
    <property type="nucleotide sequence ID" value="NZ_BMYZ01000003.1"/>
</dbReference>
<reference evidence="4" key="1">
    <citation type="journal article" date="2019" name="Int. J. Syst. Evol. Microbiol.">
        <title>The Global Catalogue of Microorganisms (GCM) 10K type strain sequencing project: providing services to taxonomists for standard genome sequencing and annotation.</title>
        <authorList>
            <consortium name="The Broad Institute Genomics Platform"/>
            <consortium name="The Broad Institute Genome Sequencing Center for Infectious Disease"/>
            <person name="Wu L."/>
            <person name="Ma J."/>
        </authorList>
    </citation>
    <scope>NUCLEOTIDE SEQUENCE [LARGE SCALE GENOMIC DNA]</scope>
    <source>
        <strain evidence="4">KCTC 32239</strain>
    </source>
</reference>
<dbReference type="CDD" id="cd03811">
    <property type="entry name" value="GT4_GT28_WabH-like"/>
    <property type="match status" value="1"/>
</dbReference>
<evidence type="ECO:0008006" key="5">
    <source>
        <dbReference type="Google" id="ProtNLM"/>
    </source>
</evidence>
<feature type="domain" description="Glycosyl transferase family 1" evidence="1">
    <location>
        <begin position="210"/>
        <end position="349"/>
    </location>
</feature>
<evidence type="ECO:0000313" key="3">
    <source>
        <dbReference type="EMBL" id="GGY82200.1"/>
    </source>
</evidence>
<dbReference type="InterPro" id="IPR001296">
    <property type="entry name" value="Glyco_trans_1"/>
</dbReference>
<evidence type="ECO:0000259" key="1">
    <source>
        <dbReference type="Pfam" id="PF00534"/>
    </source>
</evidence>
<sequence length="403" mass="45021">MTEKPQLITDSNARDISNNKANGHSVLLILDTTHGQIGGTEQNTVRFAQTLLKRGYHPIIVEVGKAILGKSEDAKGLQLYNIVTSYFDSVSIKEWRDLVKKTRPAIIIRSKTWFGCANWRLDLVALLSRATYLGWEHHPAIAPVKATSVKAKIKVFIRTHLHIRSVKKSIAVSHAVREPLISFYPIAPAQIDVIYPGVDFNFFTRLDNARKELRTSWGIPESSFVVGSLGRLVAHKGNDFTLRIVAELINRKPELDIWCVIAGKGSDLARLQKLADSLGISERVRFPGWQESAPKTWNAFDLFLMPSADEGLGMTLIEAVACGCLPLGAAIGGMREILNSPFEHYSLPATDLNAWIEMSSAIATDLPAQRAEKHALIYSNLRERFDASRQWNLMVDWMEKHST</sequence>
<dbReference type="EMBL" id="BMYZ01000003">
    <property type="protein sequence ID" value="GGY82200.1"/>
    <property type="molecule type" value="Genomic_DNA"/>
</dbReference>
<protein>
    <recommendedName>
        <fullName evidence="5">Glycosyl transferase family 1 domain-containing protein</fullName>
    </recommendedName>
</protein>
<evidence type="ECO:0000259" key="2">
    <source>
        <dbReference type="Pfam" id="PF13439"/>
    </source>
</evidence>
<gene>
    <name evidence="3" type="ORF">GCM10011613_28680</name>
</gene>
<feature type="domain" description="Glycosyltransferase subfamily 4-like N-terminal" evidence="2">
    <location>
        <begin position="37"/>
        <end position="200"/>
    </location>
</feature>
<dbReference type="InterPro" id="IPR028098">
    <property type="entry name" value="Glyco_trans_4-like_N"/>
</dbReference>
<dbReference type="Proteomes" id="UP000619761">
    <property type="component" value="Unassembled WGS sequence"/>
</dbReference>
<name>A0ABQ3B6K3_9GAMM</name>
<keyword evidence="4" id="KW-1185">Reference proteome</keyword>
<dbReference type="SUPFAM" id="SSF53756">
    <property type="entry name" value="UDP-Glycosyltransferase/glycogen phosphorylase"/>
    <property type="match status" value="1"/>
</dbReference>
<dbReference type="PANTHER" id="PTHR12526">
    <property type="entry name" value="GLYCOSYLTRANSFERASE"/>
    <property type="match status" value="1"/>
</dbReference>
<comment type="caution">
    <text evidence="3">The sequence shown here is derived from an EMBL/GenBank/DDBJ whole genome shotgun (WGS) entry which is preliminary data.</text>
</comment>
<dbReference type="Pfam" id="PF00534">
    <property type="entry name" value="Glycos_transf_1"/>
    <property type="match status" value="1"/>
</dbReference>
<proteinExistence type="predicted"/>
<evidence type="ECO:0000313" key="4">
    <source>
        <dbReference type="Proteomes" id="UP000619761"/>
    </source>
</evidence>
<accession>A0ABQ3B6K3</accession>
<dbReference type="Pfam" id="PF13439">
    <property type="entry name" value="Glyco_transf_4"/>
    <property type="match status" value="1"/>
</dbReference>
<organism evidence="3 4">
    <name type="scientific">Cellvibrio zantedeschiae</name>
    <dbReference type="NCBI Taxonomy" id="1237077"/>
    <lineage>
        <taxon>Bacteria</taxon>
        <taxon>Pseudomonadati</taxon>
        <taxon>Pseudomonadota</taxon>
        <taxon>Gammaproteobacteria</taxon>
        <taxon>Cellvibrionales</taxon>
        <taxon>Cellvibrionaceae</taxon>
        <taxon>Cellvibrio</taxon>
    </lineage>
</organism>